<evidence type="ECO:0000313" key="6">
    <source>
        <dbReference type="EMBL" id="PWE54322.1"/>
    </source>
</evidence>
<keyword evidence="7" id="KW-1185">Reference proteome</keyword>
<dbReference type="EMBL" id="QFBC01000011">
    <property type="protein sequence ID" value="PWE54322.1"/>
    <property type="molecule type" value="Genomic_DNA"/>
</dbReference>
<sequence>MHRLIRRPKSVERDLDILSSIDTKGLISRRELMRRSALFGAAATLSTFGGVLSAAGQEGGGKVTVGLDSGAFTPILKTFAPEFKAATGIEVEFASYPLGNMYDQNLLALRQGTARFDVFDFWPNFVGDFGPFLTPLEEVGTLDELNFNDIAKPFQQLNIYENKIVGVMIDGDMFINTYRTDLFENAEEQAAFKGKYGYDLAPPKGYKEYRDTAEFFTRPDQNIYGLVEVTSFFVYAFFINQLVQLGSEKGVRYGELFDAEMKPQLVNEIGEEALRRYAELTAFMPKDLAQAMPWDVGRQIFFDGRVAQANWWTDMPKGAADPKISKVAGKIKCARSFGDVTVLPYGRAVGIAGNSKNKEGAFKAIAWMQQSAQANRWVAETFEQSLMDPWRNSMFDDPKSTFPLQSESGFADNFASVSKELLASPKAYLDISIPGTNRYLASIMQHVPRAVTGQATPKEALEAMTAEFEETTETYGRDRQIAHYEEYRQRMIKQGYWS</sequence>
<evidence type="ECO:0008006" key="8">
    <source>
        <dbReference type="Google" id="ProtNLM"/>
    </source>
</evidence>
<dbReference type="SUPFAM" id="SSF53850">
    <property type="entry name" value="Periplasmic binding protein-like II"/>
    <property type="match status" value="1"/>
</dbReference>
<dbReference type="RefSeq" id="WP_109460346.1">
    <property type="nucleotide sequence ID" value="NZ_QFBC01000011.1"/>
</dbReference>
<dbReference type="Pfam" id="PF01547">
    <property type="entry name" value="SBP_bac_1"/>
    <property type="match status" value="1"/>
</dbReference>
<dbReference type="Proteomes" id="UP000245252">
    <property type="component" value="Unassembled WGS sequence"/>
</dbReference>
<dbReference type="OrthoDB" id="9803049at2"/>
<accession>A0A2U2DM36</accession>
<dbReference type="Gene3D" id="3.40.190.10">
    <property type="entry name" value="Periplasmic binding protein-like II"/>
    <property type="match status" value="2"/>
</dbReference>
<evidence type="ECO:0000256" key="1">
    <source>
        <dbReference type="ARBA" id="ARBA00004418"/>
    </source>
</evidence>
<keyword evidence="5" id="KW-0574">Periplasm</keyword>
<proteinExistence type="inferred from homology"/>
<comment type="similarity">
    <text evidence="2">Belongs to the bacterial solute-binding protein 1 family.</text>
</comment>
<dbReference type="GO" id="GO:0042597">
    <property type="term" value="C:periplasmic space"/>
    <property type="evidence" value="ECO:0007669"/>
    <property type="project" value="UniProtKB-SubCell"/>
</dbReference>
<protein>
    <recommendedName>
        <fullName evidence="8">ABC transporter substrate-binding protein</fullName>
    </recommendedName>
</protein>
<name>A0A2U2DM36_9HYPH</name>
<organism evidence="6 7">
    <name type="scientific">Metarhizobium album</name>
    <dbReference type="NCBI Taxonomy" id="2182425"/>
    <lineage>
        <taxon>Bacteria</taxon>
        <taxon>Pseudomonadati</taxon>
        <taxon>Pseudomonadota</taxon>
        <taxon>Alphaproteobacteria</taxon>
        <taxon>Hyphomicrobiales</taxon>
        <taxon>Rhizobiaceae</taxon>
        <taxon>Metarhizobium</taxon>
    </lineage>
</organism>
<dbReference type="PANTHER" id="PTHR43649:SF34">
    <property type="entry name" value="ABC TRANSPORTER PERIPLASMIC-BINDING PROTEIN YCJN-RELATED"/>
    <property type="match status" value="1"/>
</dbReference>
<dbReference type="AlphaFoldDB" id="A0A2U2DM36"/>
<comment type="subcellular location">
    <subcellularLocation>
        <location evidence="1">Periplasm</location>
    </subcellularLocation>
</comment>
<keyword evidence="4" id="KW-0732">Signal</keyword>
<evidence type="ECO:0000256" key="4">
    <source>
        <dbReference type="ARBA" id="ARBA00022729"/>
    </source>
</evidence>
<evidence type="ECO:0000313" key="7">
    <source>
        <dbReference type="Proteomes" id="UP000245252"/>
    </source>
</evidence>
<gene>
    <name evidence="6" type="ORF">DEM27_21735</name>
</gene>
<keyword evidence="3" id="KW-0813">Transport</keyword>
<reference evidence="6 7" key="1">
    <citation type="submission" date="2018-05" db="EMBL/GenBank/DDBJ databases">
        <title>The draft genome of strain NS-104.</title>
        <authorList>
            <person name="Hang P."/>
            <person name="Jiang J."/>
        </authorList>
    </citation>
    <scope>NUCLEOTIDE SEQUENCE [LARGE SCALE GENOMIC DNA]</scope>
    <source>
        <strain evidence="6 7">NS-104</strain>
    </source>
</reference>
<evidence type="ECO:0000256" key="5">
    <source>
        <dbReference type="ARBA" id="ARBA00022764"/>
    </source>
</evidence>
<dbReference type="InterPro" id="IPR006059">
    <property type="entry name" value="SBP"/>
</dbReference>
<evidence type="ECO:0000256" key="3">
    <source>
        <dbReference type="ARBA" id="ARBA00022448"/>
    </source>
</evidence>
<dbReference type="PANTHER" id="PTHR43649">
    <property type="entry name" value="ARABINOSE-BINDING PROTEIN-RELATED"/>
    <property type="match status" value="1"/>
</dbReference>
<comment type="caution">
    <text evidence="6">The sequence shown here is derived from an EMBL/GenBank/DDBJ whole genome shotgun (WGS) entry which is preliminary data.</text>
</comment>
<evidence type="ECO:0000256" key="2">
    <source>
        <dbReference type="ARBA" id="ARBA00008520"/>
    </source>
</evidence>
<dbReference type="InterPro" id="IPR050490">
    <property type="entry name" value="Bact_solute-bd_prot1"/>
</dbReference>